<dbReference type="Proteomes" id="UP000501690">
    <property type="component" value="Linkage Group LG11"/>
</dbReference>
<proteinExistence type="predicted"/>
<evidence type="ECO:0000313" key="2">
    <source>
        <dbReference type="Proteomes" id="UP000501690"/>
    </source>
</evidence>
<protein>
    <submittedName>
        <fullName evidence="1">Uncharacterized protein</fullName>
    </submittedName>
</protein>
<organism evidence="1 2">
    <name type="scientific">Vigna unguiculata</name>
    <name type="common">Cowpea</name>
    <dbReference type="NCBI Taxonomy" id="3917"/>
    <lineage>
        <taxon>Eukaryota</taxon>
        <taxon>Viridiplantae</taxon>
        <taxon>Streptophyta</taxon>
        <taxon>Embryophyta</taxon>
        <taxon>Tracheophyta</taxon>
        <taxon>Spermatophyta</taxon>
        <taxon>Magnoliopsida</taxon>
        <taxon>eudicotyledons</taxon>
        <taxon>Gunneridae</taxon>
        <taxon>Pentapetalae</taxon>
        <taxon>rosids</taxon>
        <taxon>fabids</taxon>
        <taxon>Fabales</taxon>
        <taxon>Fabaceae</taxon>
        <taxon>Papilionoideae</taxon>
        <taxon>50 kb inversion clade</taxon>
        <taxon>NPAAA clade</taxon>
        <taxon>indigoferoid/millettioid clade</taxon>
        <taxon>Phaseoleae</taxon>
        <taxon>Vigna</taxon>
    </lineage>
</organism>
<dbReference type="EMBL" id="CP039355">
    <property type="protein sequence ID" value="QCE15200.1"/>
    <property type="molecule type" value="Genomic_DNA"/>
</dbReference>
<evidence type="ECO:0000313" key="1">
    <source>
        <dbReference type="EMBL" id="QCE15200.1"/>
    </source>
</evidence>
<sequence>MPQINSYPGGECLHLYFYLLTPNEGDHCKWKREHTKKTNIGKKETLELLVTCTCDDSQTLQSLGTRGYHPTTPKKREINTTLQWYSLKLEDLA</sequence>
<dbReference type="AlphaFoldDB" id="A0A4D6NMY8"/>
<keyword evidence="2" id="KW-1185">Reference proteome</keyword>
<gene>
    <name evidence="1" type="ORF">DEO72_LG11g2209</name>
</gene>
<accession>A0A4D6NMY8</accession>
<reference evidence="1 2" key="1">
    <citation type="submission" date="2019-04" db="EMBL/GenBank/DDBJ databases">
        <title>An improved genome assembly and genetic linkage map for asparagus bean, Vigna unguiculata ssp. sesquipedialis.</title>
        <authorList>
            <person name="Xia Q."/>
            <person name="Zhang R."/>
            <person name="Dong Y."/>
        </authorList>
    </citation>
    <scope>NUCLEOTIDE SEQUENCE [LARGE SCALE GENOMIC DNA]</scope>
    <source>
        <tissue evidence="1">Leaf</tissue>
    </source>
</reference>
<name>A0A4D6NMY8_VIGUN</name>